<feature type="active site" description="Proton acceptor" evidence="7">
    <location>
        <position position="248"/>
    </location>
</feature>
<dbReference type="Pfam" id="PF02781">
    <property type="entry name" value="G6PD_C"/>
    <property type="match status" value="1"/>
</dbReference>
<keyword evidence="4 7" id="KW-0521">NADP</keyword>
<accession>A0A2S9JTQ5</accession>
<feature type="binding site" evidence="7">
    <location>
        <position position="186"/>
    </location>
    <ligand>
        <name>substrate</name>
    </ligand>
</feature>
<feature type="binding site" evidence="7">
    <location>
        <begin position="16"/>
        <end position="23"/>
    </location>
    <ligand>
        <name>NADP(+)</name>
        <dbReference type="ChEBI" id="CHEBI:58349"/>
    </ligand>
</feature>
<comment type="function">
    <text evidence="7">Catalyzes the oxidation of glucose 6-phosphate to 6-phosphogluconolactone.</text>
</comment>
<dbReference type="NCBIfam" id="TIGR00871">
    <property type="entry name" value="zwf"/>
    <property type="match status" value="1"/>
</dbReference>
<dbReference type="GO" id="GO:0009051">
    <property type="term" value="P:pentose-phosphate shunt, oxidative branch"/>
    <property type="evidence" value="ECO:0007669"/>
    <property type="project" value="TreeGrafter"/>
</dbReference>
<dbReference type="Gene3D" id="3.40.50.720">
    <property type="entry name" value="NAD(P)-binding Rossmann-like Domain"/>
    <property type="match status" value="1"/>
</dbReference>
<evidence type="ECO:0000259" key="9">
    <source>
        <dbReference type="Pfam" id="PF02781"/>
    </source>
</evidence>
<comment type="similarity">
    <text evidence="2 7">Belongs to the glucose-6-phosphate dehydrogenase family.</text>
</comment>
<proteinExistence type="inferred from homology"/>
<dbReference type="PANTHER" id="PTHR23429">
    <property type="entry name" value="GLUCOSE-6-PHOSPHATE 1-DEHYDROGENASE G6PD"/>
    <property type="match status" value="1"/>
</dbReference>
<dbReference type="SUPFAM" id="SSF51735">
    <property type="entry name" value="NAD(P)-binding Rossmann-fold domains"/>
    <property type="match status" value="1"/>
</dbReference>
<dbReference type="OrthoDB" id="9802739at2"/>
<dbReference type="AlphaFoldDB" id="A0A2S9JTQ5"/>
<dbReference type="EMBL" id="PVBS01000001">
    <property type="protein sequence ID" value="PRD56633.1"/>
    <property type="molecule type" value="Genomic_DNA"/>
</dbReference>
<dbReference type="Proteomes" id="UP000238642">
    <property type="component" value="Unassembled WGS sequence"/>
</dbReference>
<sequence>MTHDRTTAPTSIVVFGGTGDLAKRKLFPAFFNLFIDEWMPKQFQILALGRKQYTQEGFRAYVLENLKEFSRNNNYTEEQWMSFSEKITFLNFDITDENSFLNLNDKLTAFDVACNKRTNRLFYLSVAPSFIDKVSVNLHKTGLASNIEKDRIIIEKPFGYDKASAIALNKLLNENFKEEQIYRIDHYLGKETVQNILAFRFANTVFEPLWSNRHIESVQITVAEQVGVEDRGGYYDHSGALRDMIQNHLLQILCMVAMDAPVEFESALIRDKKAEILKAVRRIKPEDINHYTVRAQYTEGVIKGDAKQGYRQEPGVDPNSNTETFVAMKFYIDNPRWQGVPFYMRTGKSMEQKKSSVVVNFKDVPNKTFVNGRNNPVPNQLTINIQPEMDIRLSFMAKKPGLDMTLNPVEMVFDYFECAPDSPEAYETLLIDALDGDSTLFMRSDQVEEAWDIIATIQEEWENGTYSPMHTYAAGSWGPAAADELLSRQGHRWLSTTVEELREETNGKTV</sequence>
<comment type="pathway">
    <text evidence="1 7">Carbohydrate degradation; pentose phosphate pathway; D-ribulose 5-phosphate from D-glucose 6-phosphate (oxidative stage): step 1/3.</text>
</comment>
<dbReference type="HAMAP" id="MF_00966">
    <property type="entry name" value="G6PD"/>
    <property type="match status" value="1"/>
</dbReference>
<comment type="catalytic activity">
    <reaction evidence="7">
        <text>D-glucose 6-phosphate + NADP(+) = 6-phospho-D-glucono-1,5-lactone + NADPH + H(+)</text>
        <dbReference type="Rhea" id="RHEA:15841"/>
        <dbReference type="ChEBI" id="CHEBI:15378"/>
        <dbReference type="ChEBI" id="CHEBI:57783"/>
        <dbReference type="ChEBI" id="CHEBI:57955"/>
        <dbReference type="ChEBI" id="CHEBI:58349"/>
        <dbReference type="ChEBI" id="CHEBI:61548"/>
        <dbReference type="EC" id="1.1.1.49"/>
    </reaction>
</comment>
<feature type="binding site" evidence="7">
    <location>
        <position position="50"/>
    </location>
    <ligand>
        <name>NADP(+)</name>
        <dbReference type="ChEBI" id="CHEBI:58349"/>
    </ligand>
</feature>
<dbReference type="GO" id="GO:0050661">
    <property type="term" value="F:NADP binding"/>
    <property type="evidence" value="ECO:0007669"/>
    <property type="project" value="UniProtKB-UniRule"/>
</dbReference>
<reference evidence="10 11" key="1">
    <citation type="submission" date="2018-02" db="EMBL/GenBank/DDBJ databases">
        <title>The draft genome of Sphingobacterium gobiense H7.</title>
        <authorList>
            <person name="Li L."/>
            <person name="Liu L."/>
            <person name="Zhang X."/>
            <person name="Wang T."/>
            <person name="Liang L."/>
        </authorList>
    </citation>
    <scope>NUCLEOTIDE SEQUENCE [LARGE SCALE GENOMIC DNA]</scope>
    <source>
        <strain evidence="10 11">ACCC 05757</strain>
    </source>
</reference>
<keyword evidence="6 7" id="KW-0119">Carbohydrate metabolism</keyword>
<dbReference type="InterPro" id="IPR019796">
    <property type="entry name" value="G6P_DH_AS"/>
</dbReference>
<keyword evidence="3 7" id="KW-0313">Glucose metabolism</keyword>
<evidence type="ECO:0000256" key="5">
    <source>
        <dbReference type="ARBA" id="ARBA00023002"/>
    </source>
</evidence>
<comment type="caution">
    <text evidence="10">The sequence shown here is derived from an EMBL/GenBank/DDBJ whole genome shotgun (WGS) entry which is preliminary data.</text>
</comment>
<dbReference type="GO" id="GO:0005829">
    <property type="term" value="C:cytosol"/>
    <property type="evidence" value="ECO:0007669"/>
    <property type="project" value="TreeGrafter"/>
</dbReference>
<feature type="binding site" evidence="7">
    <location>
        <position position="224"/>
    </location>
    <ligand>
        <name>substrate</name>
    </ligand>
</feature>
<evidence type="ECO:0000313" key="10">
    <source>
        <dbReference type="EMBL" id="PRD56633.1"/>
    </source>
</evidence>
<dbReference type="NCBIfam" id="NF009492">
    <property type="entry name" value="PRK12853.1-3"/>
    <property type="match status" value="1"/>
</dbReference>
<evidence type="ECO:0000256" key="6">
    <source>
        <dbReference type="ARBA" id="ARBA00023277"/>
    </source>
</evidence>
<feature type="domain" description="Glucose-6-phosphate dehydrogenase NAD-binding" evidence="8">
    <location>
        <begin position="13"/>
        <end position="195"/>
    </location>
</feature>
<feature type="binding site" evidence="7">
    <location>
        <position position="348"/>
    </location>
    <ligand>
        <name>substrate</name>
    </ligand>
</feature>
<evidence type="ECO:0000256" key="7">
    <source>
        <dbReference type="HAMAP-Rule" id="MF_00966"/>
    </source>
</evidence>
<dbReference type="UniPathway" id="UPA00115">
    <property type="reaction ID" value="UER00408"/>
</dbReference>
<dbReference type="PRINTS" id="PR00079">
    <property type="entry name" value="G6PDHDRGNASE"/>
</dbReference>
<dbReference type="InterPro" id="IPR022674">
    <property type="entry name" value="G6P_DH_NAD-bd"/>
</dbReference>
<dbReference type="Pfam" id="PF00479">
    <property type="entry name" value="G6PD_N"/>
    <property type="match status" value="1"/>
</dbReference>
<dbReference type="PIRSF" id="PIRSF000110">
    <property type="entry name" value="G6PD"/>
    <property type="match status" value="1"/>
</dbReference>
<dbReference type="GO" id="GO:0006006">
    <property type="term" value="P:glucose metabolic process"/>
    <property type="evidence" value="ECO:0007669"/>
    <property type="project" value="UniProtKB-KW"/>
</dbReference>
<name>A0A2S9JTQ5_9SPHI</name>
<feature type="binding site" evidence="7">
    <location>
        <begin position="93"/>
        <end position="94"/>
    </location>
    <ligand>
        <name>NADP(+)</name>
        <dbReference type="ChEBI" id="CHEBI:58349"/>
    </ligand>
</feature>
<dbReference type="RefSeq" id="WP_105723631.1">
    <property type="nucleotide sequence ID" value="NZ_PVBS01000001.1"/>
</dbReference>
<feature type="domain" description="Glucose-6-phosphate dehydrogenase C-terminal" evidence="9">
    <location>
        <begin position="197"/>
        <end position="493"/>
    </location>
</feature>
<evidence type="ECO:0000256" key="2">
    <source>
        <dbReference type="ARBA" id="ARBA00009975"/>
    </source>
</evidence>
<organism evidence="10 11">
    <name type="scientific">Sphingobacterium gobiense</name>
    <dbReference type="NCBI Taxonomy" id="1382456"/>
    <lineage>
        <taxon>Bacteria</taxon>
        <taxon>Pseudomonadati</taxon>
        <taxon>Bacteroidota</taxon>
        <taxon>Sphingobacteriia</taxon>
        <taxon>Sphingobacteriales</taxon>
        <taxon>Sphingobacteriaceae</taxon>
        <taxon>Sphingobacterium</taxon>
    </lineage>
</organism>
<dbReference type="EC" id="1.1.1.49" evidence="7"/>
<evidence type="ECO:0000256" key="4">
    <source>
        <dbReference type="ARBA" id="ARBA00022857"/>
    </source>
</evidence>
<dbReference type="SUPFAM" id="SSF55347">
    <property type="entry name" value="Glyceraldehyde-3-phosphate dehydrogenase-like, C-terminal domain"/>
    <property type="match status" value="1"/>
</dbReference>
<keyword evidence="5 7" id="KW-0560">Oxidoreductase</keyword>
<dbReference type="Gene3D" id="3.30.360.10">
    <property type="entry name" value="Dihydrodipicolinate Reductase, domain 2"/>
    <property type="match status" value="1"/>
</dbReference>
<dbReference type="InterPro" id="IPR022675">
    <property type="entry name" value="G6P_DH_C"/>
</dbReference>
<evidence type="ECO:0000256" key="1">
    <source>
        <dbReference type="ARBA" id="ARBA00004937"/>
    </source>
</evidence>
<dbReference type="InterPro" id="IPR036291">
    <property type="entry name" value="NAD(P)-bd_dom_sf"/>
</dbReference>
<evidence type="ECO:0000313" key="11">
    <source>
        <dbReference type="Proteomes" id="UP000238642"/>
    </source>
</evidence>
<keyword evidence="11" id="KW-1185">Reference proteome</keyword>
<dbReference type="GO" id="GO:0004345">
    <property type="term" value="F:glucose-6-phosphate dehydrogenase activity"/>
    <property type="evidence" value="ECO:0007669"/>
    <property type="project" value="UniProtKB-UniRule"/>
</dbReference>
<feature type="binding site" evidence="7">
    <location>
        <position position="156"/>
    </location>
    <ligand>
        <name>NADP(+)</name>
        <dbReference type="ChEBI" id="CHEBI:58349"/>
    </ligand>
</feature>
<feature type="binding site" evidence="7">
    <location>
        <position position="243"/>
    </location>
    <ligand>
        <name>substrate</name>
    </ligand>
</feature>
<feature type="binding site" evidence="7">
    <location>
        <position position="190"/>
    </location>
    <ligand>
        <name>substrate</name>
    </ligand>
</feature>
<gene>
    <name evidence="7 10" type="primary">zwf</name>
    <name evidence="10" type="ORF">C5749_05205</name>
</gene>
<dbReference type="InterPro" id="IPR001282">
    <property type="entry name" value="G6P_DH"/>
</dbReference>
<protein>
    <recommendedName>
        <fullName evidence="7">Glucose-6-phosphate 1-dehydrogenase</fullName>
        <shortName evidence="7">G6PD</shortName>
        <ecNumber evidence="7">1.1.1.49</ecNumber>
    </recommendedName>
</protein>
<dbReference type="PANTHER" id="PTHR23429:SF0">
    <property type="entry name" value="GLUCOSE-6-PHOSPHATE 1-DEHYDROGENASE"/>
    <property type="match status" value="1"/>
</dbReference>
<evidence type="ECO:0000256" key="3">
    <source>
        <dbReference type="ARBA" id="ARBA00022526"/>
    </source>
</evidence>
<feature type="binding site" evidence="7">
    <location>
        <position position="353"/>
    </location>
    <ligand>
        <name>substrate</name>
    </ligand>
</feature>
<dbReference type="PROSITE" id="PS00069">
    <property type="entry name" value="G6P_DEHYDROGENASE"/>
    <property type="match status" value="1"/>
</dbReference>
<evidence type="ECO:0000259" key="8">
    <source>
        <dbReference type="Pfam" id="PF00479"/>
    </source>
</evidence>